<feature type="transmembrane region" description="Helical" evidence="1">
    <location>
        <begin position="60"/>
        <end position="80"/>
    </location>
</feature>
<keyword evidence="1" id="KW-0472">Membrane</keyword>
<dbReference type="EMBL" id="MVHE01000013">
    <property type="protein sequence ID" value="ORA21636.1"/>
    <property type="molecule type" value="Genomic_DNA"/>
</dbReference>
<accession>A0A1W9ZVT6</accession>
<dbReference type="AlphaFoldDB" id="A0A1W9ZVT6"/>
<keyword evidence="1" id="KW-0812">Transmembrane</keyword>
<gene>
    <name evidence="2" type="ORF">BST12_11215</name>
</gene>
<protein>
    <submittedName>
        <fullName evidence="2">DUF1772 domain-containing protein</fullName>
    </submittedName>
</protein>
<dbReference type="Proteomes" id="UP000192284">
    <property type="component" value="Unassembled WGS sequence"/>
</dbReference>
<name>A0A1W9ZVT6_MYCAN</name>
<organism evidence="2 3">
    <name type="scientific">Mycobacterium angelicum</name>
    <dbReference type="NCBI Taxonomy" id="470074"/>
    <lineage>
        <taxon>Bacteria</taxon>
        <taxon>Bacillati</taxon>
        <taxon>Actinomycetota</taxon>
        <taxon>Actinomycetes</taxon>
        <taxon>Mycobacteriales</taxon>
        <taxon>Mycobacteriaceae</taxon>
        <taxon>Mycobacterium</taxon>
    </lineage>
</organism>
<sequence>MGLDLITRATALIAVLGTAVVYGTDVFCAIVLRPALALVDDGALVRVTGRVHRYGDRRMPVPGVLGLVATAASAVLATVATHQVQALAAGAALALLLIWLALYTRASAPINRQLTGAAEAGQTLPNGRALQAKWDSMIGARAVLQGLAVAALCVVLMI</sequence>
<feature type="transmembrane region" description="Helical" evidence="1">
    <location>
        <begin position="86"/>
        <end position="104"/>
    </location>
</feature>
<evidence type="ECO:0000313" key="2">
    <source>
        <dbReference type="EMBL" id="ORA21636.1"/>
    </source>
</evidence>
<comment type="caution">
    <text evidence="2">The sequence shown here is derived from an EMBL/GenBank/DDBJ whole genome shotgun (WGS) entry which is preliminary data.</text>
</comment>
<dbReference type="RefSeq" id="WP_083113194.1">
    <property type="nucleotide sequence ID" value="NZ_JACKTS010000060.1"/>
</dbReference>
<evidence type="ECO:0000256" key="1">
    <source>
        <dbReference type="SAM" id="Phobius"/>
    </source>
</evidence>
<keyword evidence="1" id="KW-1133">Transmembrane helix</keyword>
<evidence type="ECO:0000313" key="3">
    <source>
        <dbReference type="Proteomes" id="UP000192284"/>
    </source>
</evidence>
<proteinExistence type="predicted"/>
<feature type="transmembrane region" description="Helical" evidence="1">
    <location>
        <begin position="12"/>
        <end position="39"/>
    </location>
</feature>
<dbReference type="OrthoDB" id="582955at2"/>
<keyword evidence="3" id="KW-1185">Reference proteome</keyword>
<reference evidence="2 3" key="1">
    <citation type="submission" date="2017-02" db="EMBL/GenBank/DDBJ databases">
        <title>The new phylogeny of genus Mycobacterium.</title>
        <authorList>
            <person name="Tortoli E."/>
            <person name="Trovato A."/>
            <person name="Cirillo D.M."/>
        </authorList>
    </citation>
    <scope>NUCLEOTIDE SEQUENCE [LARGE SCALE GENOMIC DNA]</scope>
    <source>
        <strain evidence="2 3">DSM 45057</strain>
    </source>
</reference>